<comment type="cofactor">
    <cofactor evidence="9">
        <name>a divalent metal cation</name>
        <dbReference type="ChEBI" id="CHEBI:60240"/>
    </cofactor>
    <text evidence="9">Binds 2 divalent metal cations per subunit. Site 1 may preferentially bind zinc ions, while site 2 has a preference for magnesium and/or manganese ions.</text>
</comment>
<reference evidence="12" key="3">
    <citation type="submission" date="2025-09" db="UniProtKB">
        <authorList>
            <consortium name="Ensembl"/>
        </authorList>
    </citation>
    <scope>IDENTIFICATION</scope>
</reference>
<dbReference type="GO" id="GO:0007165">
    <property type="term" value="P:signal transduction"/>
    <property type="evidence" value="ECO:0007669"/>
    <property type="project" value="InterPro"/>
</dbReference>
<dbReference type="Pfam" id="PF23198">
    <property type="entry name" value="PDE8A_N"/>
    <property type="match status" value="1"/>
</dbReference>
<comment type="similarity">
    <text evidence="2">Belongs to the cyclic nucleotide phosphodiesterase family. PDE8 subfamily.</text>
</comment>
<proteinExistence type="inferred from homology"/>
<dbReference type="InterPro" id="IPR035965">
    <property type="entry name" value="PAS-like_dom_sf"/>
</dbReference>
<feature type="region of interest" description="Disordered" evidence="10">
    <location>
        <begin position="1"/>
        <end position="88"/>
    </location>
</feature>
<feature type="region of interest" description="Disordered" evidence="10">
    <location>
        <begin position="347"/>
        <end position="395"/>
    </location>
</feature>
<evidence type="ECO:0000313" key="12">
    <source>
        <dbReference type="Ensembl" id="ENSMLUP00000022536.1"/>
    </source>
</evidence>
<dbReference type="Gene3D" id="3.30.450.20">
    <property type="entry name" value="PAS domain"/>
    <property type="match status" value="1"/>
</dbReference>
<dbReference type="eggNOG" id="KOG1229">
    <property type="taxonomic scope" value="Eukaryota"/>
</dbReference>
<dbReference type="EMBL" id="AAPE02042115">
    <property type="status" value="NOT_ANNOTATED_CDS"/>
    <property type="molecule type" value="Genomic_DNA"/>
</dbReference>
<evidence type="ECO:0000256" key="9">
    <source>
        <dbReference type="RuleBase" id="RU363067"/>
    </source>
</evidence>
<dbReference type="SUPFAM" id="SSF109604">
    <property type="entry name" value="HD-domain/PDEase-like"/>
    <property type="match status" value="1"/>
</dbReference>
<feature type="binding site" evidence="8">
    <location>
        <position position="607"/>
    </location>
    <ligand>
        <name>Zn(2+)</name>
        <dbReference type="ChEBI" id="CHEBI:29105"/>
        <label>1</label>
    </ligand>
</feature>
<feature type="binding site" evidence="7">
    <location>
        <begin position="567"/>
        <end position="571"/>
    </location>
    <ligand>
        <name>AMP</name>
        <dbReference type="ChEBI" id="CHEBI:456215"/>
    </ligand>
</feature>
<keyword evidence="3 8" id="KW-0479">Metal-binding</keyword>
<dbReference type="PANTHER" id="PTHR11347">
    <property type="entry name" value="CYCLIC NUCLEOTIDE PHOSPHODIESTERASE"/>
    <property type="match status" value="1"/>
</dbReference>
<name>G1QFQ3_MYOLU</name>
<evidence type="ECO:0000256" key="6">
    <source>
        <dbReference type="PIRSR" id="PIRSR623088-1"/>
    </source>
</evidence>
<feature type="binding site" evidence="7">
    <location>
        <position position="742"/>
    </location>
    <ligand>
        <name>AMP</name>
        <dbReference type="ChEBI" id="CHEBI:456215"/>
    </ligand>
</feature>
<feature type="binding site" evidence="8">
    <location>
        <position position="742"/>
    </location>
    <ligand>
        <name>Zn(2+)</name>
        <dbReference type="ChEBI" id="CHEBI:29105"/>
        <label>1</label>
    </ligand>
</feature>
<dbReference type="InParanoid" id="G1QFQ3"/>
<dbReference type="HOGENOM" id="CLU_005940_4_2_1"/>
<dbReference type="GeneTree" id="ENSGT00940000156422"/>
<feature type="compositionally biased region" description="Low complexity" evidence="10">
    <location>
        <begin position="375"/>
        <end position="386"/>
    </location>
</feature>
<evidence type="ECO:0000256" key="1">
    <source>
        <dbReference type="ARBA" id="ARBA00004703"/>
    </source>
</evidence>
<feature type="compositionally biased region" description="Basic and acidic residues" evidence="10">
    <location>
        <begin position="74"/>
        <end position="84"/>
    </location>
</feature>
<evidence type="ECO:0000256" key="4">
    <source>
        <dbReference type="ARBA" id="ARBA00022801"/>
    </source>
</evidence>
<comment type="pathway">
    <text evidence="1">Purine metabolism; 3',5'-cyclic AMP degradation; AMP from 3',5'-cyclic AMP: step 1/1.</text>
</comment>
<feature type="binding site" evidence="8">
    <location>
        <position position="608"/>
    </location>
    <ligand>
        <name>Zn(2+)</name>
        <dbReference type="ChEBI" id="CHEBI:29105"/>
        <label>1</label>
    </ligand>
</feature>
<dbReference type="PROSITE" id="PS00126">
    <property type="entry name" value="PDEASE_I_1"/>
    <property type="match status" value="1"/>
</dbReference>
<evidence type="ECO:0000256" key="7">
    <source>
        <dbReference type="PIRSR" id="PIRSR623088-2"/>
    </source>
</evidence>
<evidence type="ECO:0000259" key="11">
    <source>
        <dbReference type="PROSITE" id="PS51845"/>
    </source>
</evidence>
<dbReference type="Gene3D" id="1.10.1300.10">
    <property type="entry name" value="3'5'-cyclic nucleotide phosphodiesterase, catalytic domain"/>
    <property type="match status" value="1"/>
</dbReference>
<evidence type="ECO:0000313" key="13">
    <source>
        <dbReference type="Proteomes" id="UP000001074"/>
    </source>
</evidence>
<dbReference type="STRING" id="59463.ENSMLUP00000022536"/>
<keyword evidence="13" id="KW-1185">Reference proteome</keyword>
<feature type="domain" description="PDEase" evidence="11">
    <location>
        <begin position="491"/>
        <end position="837"/>
    </location>
</feature>
<feature type="binding site" evidence="7">
    <location>
        <position position="608"/>
    </location>
    <ligand>
        <name>AMP</name>
        <dbReference type="ChEBI" id="CHEBI:456215"/>
    </ligand>
</feature>
<evidence type="ECO:0000256" key="2">
    <source>
        <dbReference type="ARBA" id="ARBA00006437"/>
    </source>
</evidence>
<dbReference type="Pfam" id="PF08629">
    <property type="entry name" value="PDE8"/>
    <property type="match status" value="1"/>
</dbReference>
<dbReference type="PROSITE" id="PS51845">
    <property type="entry name" value="PDEASE_I_2"/>
    <property type="match status" value="1"/>
</dbReference>
<dbReference type="SUPFAM" id="SSF55785">
    <property type="entry name" value="PYP-like sensor domain (PAS domain)"/>
    <property type="match status" value="1"/>
</dbReference>
<reference evidence="12" key="2">
    <citation type="submission" date="2025-08" db="UniProtKB">
        <authorList>
            <consortium name="Ensembl"/>
        </authorList>
    </citation>
    <scope>IDENTIFICATION</scope>
</reference>
<dbReference type="InterPro" id="IPR002073">
    <property type="entry name" value="PDEase_catalytic_dom"/>
</dbReference>
<dbReference type="Proteomes" id="UP000001074">
    <property type="component" value="Unassembled WGS sequence"/>
</dbReference>
<dbReference type="AlphaFoldDB" id="G1QFQ3"/>
<dbReference type="InterPro" id="IPR036971">
    <property type="entry name" value="PDEase_catalytic_dom_sf"/>
</dbReference>
<accession>G1QFQ3</accession>
<dbReference type="PRINTS" id="PR00387">
    <property type="entry name" value="PDIESTERASE1"/>
</dbReference>
<feature type="compositionally biased region" description="Polar residues" evidence="10">
    <location>
        <begin position="347"/>
        <end position="361"/>
    </location>
</feature>
<dbReference type="Pfam" id="PF00233">
    <property type="entry name" value="PDEase_I"/>
    <property type="match status" value="1"/>
</dbReference>
<dbReference type="GO" id="GO:0046872">
    <property type="term" value="F:metal ion binding"/>
    <property type="evidence" value="ECO:0007669"/>
    <property type="project" value="UniProtKB-KW"/>
</dbReference>
<keyword evidence="5" id="KW-0114">cAMP</keyword>
<evidence type="ECO:0000256" key="10">
    <source>
        <dbReference type="SAM" id="MobiDB-lite"/>
    </source>
</evidence>
<feature type="binding site" evidence="7">
    <location>
        <position position="793"/>
    </location>
    <ligand>
        <name>AMP</name>
        <dbReference type="ChEBI" id="CHEBI:456215"/>
    </ligand>
</feature>
<feature type="binding site" evidence="8">
    <location>
        <position position="571"/>
    </location>
    <ligand>
        <name>Zn(2+)</name>
        <dbReference type="ChEBI" id="CHEBI:29105"/>
        <label>1</label>
    </ligand>
</feature>
<protein>
    <recommendedName>
        <fullName evidence="9">Phosphodiesterase</fullName>
        <ecNumber evidence="9">3.1.4.-</ecNumber>
    </recommendedName>
</protein>
<evidence type="ECO:0000256" key="5">
    <source>
        <dbReference type="ARBA" id="ARBA00023149"/>
    </source>
</evidence>
<feature type="active site" description="Proton donor" evidence="6">
    <location>
        <position position="567"/>
    </location>
</feature>
<evidence type="ECO:0000256" key="8">
    <source>
        <dbReference type="PIRSR" id="PIRSR623088-3"/>
    </source>
</evidence>
<dbReference type="InterPro" id="IPR023088">
    <property type="entry name" value="PDEase"/>
</dbReference>
<dbReference type="InterPro" id="IPR023174">
    <property type="entry name" value="PDEase_CS"/>
</dbReference>
<dbReference type="EC" id="3.1.4.-" evidence="9"/>
<evidence type="ECO:0000256" key="3">
    <source>
        <dbReference type="ARBA" id="ARBA00022723"/>
    </source>
</evidence>
<reference evidence="12 13" key="1">
    <citation type="journal article" date="2011" name="Nature">
        <title>A high-resolution map of human evolutionary constraint using 29 mammals.</title>
        <authorList>
            <person name="Lindblad-Toh K."/>
            <person name="Garber M."/>
            <person name="Zuk O."/>
            <person name="Lin M.F."/>
            <person name="Parker B.J."/>
            <person name="Washietl S."/>
            <person name="Kheradpour P."/>
            <person name="Ernst J."/>
            <person name="Jordan G."/>
            <person name="Mauceli E."/>
            <person name="Ward L.D."/>
            <person name="Lowe C.B."/>
            <person name="Holloway A.K."/>
            <person name="Clamp M."/>
            <person name="Gnerre S."/>
            <person name="Alfoldi J."/>
            <person name="Beal K."/>
            <person name="Chang J."/>
            <person name="Clawson H."/>
            <person name="Cuff J."/>
            <person name="Di Palma F."/>
            <person name="Fitzgerald S."/>
            <person name="Flicek P."/>
            <person name="Guttman M."/>
            <person name="Hubisz M.J."/>
            <person name="Jaffe D.B."/>
            <person name="Jungreis I."/>
            <person name="Kent W.J."/>
            <person name="Kostka D."/>
            <person name="Lara M."/>
            <person name="Martins A.L."/>
            <person name="Massingham T."/>
            <person name="Moltke I."/>
            <person name="Raney B.J."/>
            <person name="Rasmussen M.D."/>
            <person name="Robinson J."/>
            <person name="Stark A."/>
            <person name="Vilella A.J."/>
            <person name="Wen J."/>
            <person name="Xie X."/>
            <person name="Zody M.C."/>
            <person name="Baldwin J."/>
            <person name="Bloom T."/>
            <person name="Chin C.W."/>
            <person name="Heiman D."/>
            <person name="Nicol R."/>
            <person name="Nusbaum C."/>
            <person name="Young S."/>
            <person name="Wilkinson J."/>
            <person name="Worley K.C."/>
            <person name="Kovar C.L."/>
            <person name="Muzny D.M."/>
            <person name="Gibbs R.A."/>
            <person name="Cree A."/>
            <person name="Dihn H.H."/>
            <person name="Fowler G."/>
            <person name="Jhangiani S."/>
            <person name="Joshi V."/>
            <person name="Lee S."/>
            <person name="Lewis L.R."/>
            <person name="Nazareth L.V."/>
            <person name="Okwuonu G."/>
            <person name="Santibanez J."/>
            <person name="Warren W.C."/>
            <person name="Mardis E.R."/>
            <person name="Weinstock G.M."/>
            <person name="Wilson R.K."/>
            <person name="Delehaunty K."/>
            <person name="Dooling D."/>
            <person name="Fronik C."/>
            <person name="Fulton L."/>
            <person name="Fulton B."/>
            <person name="Graves T."/>
            <person name="Minx P."/>
            <person name="Sodergren E."/>
            <person name="Birney E."/>
            <person name="Margulies E.H."/>
            <person name="Herrero J."/>
            <person name="Green E.D."/>
            <person name="Haussler D."/>
            <person name="Siepel A."/>
            <person name="Goldman N."/>
            <person name="Pollard K.S."/>
            <person name="Pedersen J.S."/>
            <person name="Lander E.S."/>
            <person name="Kellis M."/>
        </authorList>
    </citation>
    <scope>NUCLEOTIDE SEQUENCE [LARGE SCALE GENOMIC DNA]</scope>
</reference>
<sequence length="846" mass="94123">AGGGREAPGGPFADRLRERPPPACPRRPASMGCAPSIHITETQTVYPGAREAEDAQDPAALLPAPGGPGALLRPEPEDHCDSKRPTSHVQFGPMRFHADQLQVLLAFIKDDSQCKGFRKACEKAGFKCTVALEVQAVLTCFLAANHNIIIIDHRNPQQLDAPALCRSIRATNVSENTVIVGVVGRRDGEASVMSLLSAGFRRRYVENPSLQPPGYAELLQLEFGEVRSQLKLRACNSVFTALEKSQDAIKITSEDNYIQYVNPAFETTVGELLGKELAKMPLNEKRADLFSTINSCMKGQGVYHSKNGDNVQQNVKIPVIGQGGKIRHYVSIIRVSNGNSKVCQAETITESVHSDTPTDNPSGKHKDKRKSSLDVRSVASRASEVASQRRHPSMARIHSMTIEAPITKVVNIINAAQENKMPVSEALDSVLEILRTSELYSPQFGAKEEDPRTKDLIGGLMSDGFRRLSGNVTLSAKNLHQVSGSLLTSESLHDIPPRIAEAMENDDNWDCNVFELETATQKRPLTFLGLKILARFGVCEFLKCSETTLRLWLQTIEANYHSSNPYHNSTHTADVLHATACFLCQERIKQALDSVDEAAALIAAAIHDLDHPGRTNLFLCDAGSALAVLYNDCAVLESHHAALAFQLTAREGKSNIFKNVERNDYRMLCQAIIDMVLATEMTRHFEHINKFVNSVVKPLAELEESEGSEPNPRDVDTMLRSPENRTLIKQMMIKWMTFKCADVSNPCRPLKQCIEWAARISEEYFSQTEEERLDLPVVMPAFDRNTCSIPKSQISFIDYFVTDTYSAWEDFVDLQELLQHRDNDNNFKYWKGLDKMKLRGVQPPLE</sequence>
<dbReference type="GO" id="GO:0004115">
    <property type="term" value="F:3',5'-cyclic-AMP phosphodiesterase activity"/>
    <property type="evidence" value="ECO:0007669"/>
    <property type="project" value="UniProtKB-ARBA"/>
</dbReference>
<dbReference type="FunFam" id="1.10.1300.10:FF:000002">
    <property type="entry name" value="Phosphodiesterase"/>
    <property type="match status" value="1"/>
</dbReference>
<dbReference type="InterPro" id="IPR057304">
    <property type="entry name" value="PDE8-like_REC_N"/>
</dbReference>
<organism evidence="12 13">
    <name type="scientific">Myotis lucifugus</name>
    <name type="common">Little brown bat</name>
    <dbReference type="NCBI Taxonomy" id="59463"/>
    <lineage>
        <taxon>Eukaryota</taxon>
        <taxon>Metazoa</taxon>
        <taxon>Chordata</taxon>
        <taxon>Craniata</taxon>
        <taxon>Vertebrata</taxon>
        <taxon>Euteleostomi</taxon>
        <taxon>Mammalia</taxon>
        <taxon>Eutheria</taxon>
        <taxon>Laurasiatheria</taxon>
        <taxon>Chiroptera</taxon>
        <taxon>Yangochiroptera</taxon>
        <taxon>Vespertilionidae</taxon>
        <taxon>Myotis</taxon>
    </lineage>
</organism>
<keyword evidence="4 9" id="KW-0378">Hydrolase</keyword>
<dbReference type="Ensembl" id="ENSMLUT00000025855.1">
    <property type="protein sequence ID" value="ENSMLUP00000022536.1"/>
    <property type="gene ID" value="ENSMLUG00000023178.1"/>
</dbReference>
<feature type="binding site" evidence="8">
    <location>
        <position position="608"/>
    </location>
    <ligand>
        <name>Zn(2+)</name>
        <dbReference type="ChEBI" id="CHEBI:29105"/>
        <label>2</label>
    </ligand>
</feature>